<dbReference type="AlphaFoldDB" id="A0A3S2VP28"/>
<keyword evidence="2" id="KW-0560">Oxidoreductase</keyword>
<keyword evidence="3" id="KW-0057">Aromatic amino acid biosynthesis</keyword>
<dbReference type="InterPro" id="IPR046346">
    <property type="entry name" value="Aminoacid_DH-like_N_sf"/>
</dbReference>
<evidence type="ECO:0000256" key="3">
    <source>
        <dbReference type="ARBA" id="ARBA00023141"/>
    </source>
</evidence>
<feature type="domain" description="Shikimate dehydrogenase substrate binding N-terminal" evidence="5">
    <location>
        <begin position="45"/>
        <end position="126"/>
    </location>
</feature>
<dbReference type="GO" id="GO:0009423">
    <property type="term" value="P:chorismate biosynthetic process"/>
    <property type="evidence" value="ECO:0007669"/>
    <property type="project" value="TreeGrafter"/>
</dbReference>
<gene>
    <name evidence="6" type="ORF">EOI86_02920</name>
</gene>
<dbReference type="EMBL" id="SADE01000001">
    <property type="protein sequence ID" value="RVU38264.1"/>
    <property type="molecule type" value="Genomic_DNA"/>
</dbReference>
<keyword evidence="3" id="KW-0028">Amino-acid biosynthesis</keyword>
<dbReference type="InterPro" id="IPR036291">
    <property type="entry name" value="NAD(P)-bd_dom_sf"/>
</dbReference>
<keyword evidence="7" id="KW-1185">Reference proteome</keyword>
<evidence type="ECO:0000313" key="7">
    <source>
        <dbReference type="Proteomes" id="UP000287447"/>
    </source>
</evidence>
<organism evidence="6 7">
    <name type="scientific">Hwanghaeella grinnelliae</name>
    <dbReference type="NCBI Taxonomy" id="2500179"/>
    <lineage>
        <taxon>Bacteria</taxon>
        <taxon>Pseudomonadati</taxon>
        <taxon>Pseudomonadota</taxon>
        <taxon>Alphaproteobacteria</taxon>
        <taxon>Rhodospirillales</taxon>
        <taxon>Rhodospirillaceae</taxon>
        <taxon>Hwanghaeella</taxon>
    </lineage>
</organism>
<dbReference type="InterPro" id="IPR013708">
    <property type="entry name" value="Shikimate_DH-bd_N"/>
</dbReference>
<sequence>MGRENKMNGLDLSQASHRAIADRLESARQSMKATGIDRPFLALMVGNPIAQVKAPAMLNPRFEDEGLPVRMVSVELPVEDFGGVYGGLLTFPDVVATVITVPFKVPVLKFCQSLDRSAELAGAVNLMMRTKDGSWVGSMKDGDGFLTALKKAGFDPIGRRAYMAGAGGAGSGIAVALILAGLAGIDFHDPNQEKATRLAEALGITRLAEPPSNLNGYDLLINATPLGLKENDPLPFDPSTARQSAFLGDVIAEPERTRLRGAAVQRGLKNIGGMEMLKGQIDALYRGVVKAVEDNMAGGR</sequence>
<dbReference type="Proteomes" id="UP000287447">
    <property type="component" value="Unassembled WGS sequence"/>
</dbReference>
<evidence type="ECO:0000256" key="1">
    <source>
        <dbReference type="ARBA" id="ARBA00004871"/>
    </source>
</evidence>
<dbReference type="InterPro" id="IPR022893">
    <property type="entry name" value="Shikimate_DH_fam"/>
</dbReference>
<name>A0A3S2VP28_9PROT</name>
<comment type="caution">
    <text evidence="6">The sequence shown here is derived from an EMBL/GenBank/DDBJ whole genome shotgun (WGS) entry which is preliminary data.</text>
</comment>
<dbReference type="GO" id="GO:0004764">
    <property type="term" value="F:shikimate 3-dehydrogenase (NADP+) activity"/>
    <property type="evidence" value="ECO:0007669"/>
    <property type="project" value="InterPro"/>
</dbReference>
<dbReference type="GO" id="GO:0005829">
    <property type="term" value="C:cytosol"/>
    <property type="evidence" value="ECO:0007669"/>
    <property type="project" value="TreeGrafter"/>
</dbReference>
<dbReference type="SUPFAM" id="SSF53223">
    <property type="entry name" value="Aminoacid dehydrogenase-like, N-terminal domain"/>
    <property type="match status" value="1"/>
</dbReference>
<dbReference type="SUPFAM" id="SSF51735">
    <property type="entry name" value="NAD(P)-binding Rossmann-fold domains"/>
    <property type="match status" value="1"/>
</dbReference>
<evidence type="ECO:0000313" key="6">
    <source>
        <dbReference type="EMBL" id="RVU38264.1"/>
    </source>
</evidence>
<dbReference type="GO" id="GO:0050661">
    <property type="term" value="F:NADP binding"/>
    <property type="evidence" value="ECO:0007669"/>
    <property type="project" value="TreeGrafter"/>
</dbReference>
<comment type="pathway">
    <text evidence="1">Metabolic intermediate biosynthesis; chorismate biosynthesis; chorismate from D-erythrose 4-phosphate and phosphoenolpyruvate: step 4/7.</text>
</comment>
<dbReference type="Gene3D" id="3.40.50.10860">
    <property type="entry name" value="Leucine Dehydrogenase, chain A, domain 1"/>
    <property type="match status" value="1"/>
</dbReference>
<protein>
    <submittedName>
        <fullName evidence="6">Shikimate dehydrogenase</fullName>
    </submittedName>
</protein>
<evidence type="ECO:0000259" key="5">
    <source>
        <dbReference type="Pfam" id="PF08501"/>
    </source>
</evidence>
<feature type="transmembrane region" description="Helical" evidence="4">
    <location>
        <begin position="161"/>
        <end position="185"/>
    </location>
</feature>
<dbReference type="Gene3D" id="3.40.50.720">
    <property type="entry name" value="NAD(P)-binding Rossmann-like Domain"/>
    <property type="match status" value="1"/>
</dbReference>
<proteinExistence type="predicted"/>
<dbReference type="Pfam" id="PF08501">
    <property type="entry name" value="Shikimate_dh_N"/>
    <property type="match status" value="1"/>
</dbReference>
<accession>A0A3S2VP28</accession>
<evidence type="ECO:0000256" key="2">
    <source>
        <dbReference type="ARBA" id="ARBA00023002"/>
    </source>
</evidence>
<dbReference type="PANTHER" id="PTHR21089:SF1">
    <property type="entry name" value="BIFUNCTIONAL 3-DEHYDROQUINATE DEHYDRATASE_SHIKIMATE DEHYDROGENASE, CHLOROPLASTIC"/>
    <property type="match status" value="1"/>
</dbReference>
<keyword evidence="4" id="KW-0472">Membrane</keyword>
<dbReference type="PANTHER" id="PTHR21089">
    <property type="entry name" value="SHIKIMATE DEHYDROGENASE"/>
    <property type="match status" value="1"/>
</dbReference>
<keyword evidence="4" id="KW-0812">Transmembrane</keyword>
<dbReference type="GO" id="GO:0019632">
    <property type="term" value="P:shikimate metabolic process"/>
    <property type="evidence" value="ECO:0007669"/>
    <property type="project" value="TreeGrafter"/>
</dbReference>
<dbReference type="GO" id="GO:0009073">
    <property type="term" value="P:aromatic amino acid family biosynthetic process"/>
    <property type="evidence" value="ECO:0007669"/>
    <property type="project" value="UniProtKB-KW"/>
</dbReference>
<keyword evidence="4" id="KW-1133">Transmembrane helix</keyword>
<evidence type="ECO:0000256" key="4">
    <source>
        <dbReference type="SAM" id="Phobius"/>
    </source>
</evidence>
<reference evidence="7" key="1">
    <citation type="submission" date="2019-01" db="EMBL/GenBank/DDBJ databases">
        <title>Gri0909 isolated from a small marine red alga.</title>
        <authorList>
            <person name="Kim J."/>
            <person name="Jeong S.E."/>
            <person name="Jeon C.O."/>
        </authorList>
    </citation>
    <scope>NUCLEOTIDE SEQUENCE [LARGE SCALE GENOMIC DNA]</scope>
    <source>
        <strain evidence="7">Gri0909</strain>
    </source>
</reference>